<dbReference type="Pfam" id="PF20240">
    <property type="entry name" value="DUF6597"/>
    <property type="match status" value="1"/>
</dbReference>
<organism evidence="5 6">
    <name type="scientific">Granulicella sibirica</name>
    <dbReference type="NCBI Taxonomy" id="2479048"/>
    <lineage>
        <taxon>Bacteria</taxon>
        <taxon>Pseudomonadati</taxon>
        <taxon>Acidobacteriota</taxon>
        <taxon>Terriglobia</taxon>
        <taxon>Terriglobales</taxon>
        <taxon>Acidobacteriaceae</taxon>
        <taxon>Granulicella</taxon>
    </lineage>
</organism>
<dbReference type="Gene3D" id="1.10.10.60">
    <property type="entry name" value="Homeodomain-like"/>
    <property type="match status" value="1"/>
</dbReference>
<evidence type="ECO:0000256" key="2">
    <source>
        <dbReference type="ARBA" id="ARBA00023125"/>
    </source>
</evidence>
<dbReference type="EMBL" id="RDSM01000002">
    <property type="protein sequence ID" value="RXH56172.1"/>
    <property type="molecule type" value="Genomic_DNA"/>
</dbReference>
<dbReference type="PROSITE" id="PS01124">
    <property type="entry name" value="HTH_ARAC_FAMILY_2"/>
    <property type="match status" value="1"/>
</dbReference>
<keyword evidence="1" id="KW-0805">Transcription regulation</keyword>
<keyword evidence="6" id="KW-1185">Reference proteome</keyword>
<reference evidence="6" key="2">
    <citation type="submission" date="2019-02" db="EMBL/GenBank/DDBJ databases">
        <title>Granulicella sibirica sp. nov., a psychrotolerant acidobacterium isolated from an organic soil layer in forested tundra, West Siberia.</title>
        <authorList>
            <person name="Oshkin I.Y."/>
            <person name="Kulichevskaya I.S."/>
            <person name="Rijpstra W.I.C."/>
            <person name="Sinninghe Damste J.S."/>
            <person name="Rakitin A.L."/>
            <person name="Ravin N.V."/>
            <person name="Dedysh S.N."/>
        </authorList>
    </citation>
    <scope>NUCLEOTIDE SEQUENCE [LARGE SCALE GENOMIC DNA]</scope>
    <source>
        <strain evidence="6">AF10</strain>
    </source>
</reference>
<sequence length="268" mass="30594">MLRIDTALPHPELTPHIRAYVQRDFRMGREEAIEPVVARLGMMLEFQFRDPYWIPSFSDDSENPCSPVTVIGPISSRRVRLIVRGNVGALAVIFHPAGFHQMFGIPAAPLAERGTEGHGVLGPDVSQLHERLGNVTSFARRVEFLNAFFREHLKQKDRPVFVQSFQPLLKNRYRATVAQVARQTGMSARQFERKSLEYFGLSPIMLSRIARFQRALNLGLSQETSWLKVAHEADYYDQMHMIRDFRVFAGGPPTKALASIESHHLIRF</sequence>
<dbReference type="InterPro" id="IPR050204">
    <property type="entry name" value="AraC_XylS_family_regulators"/>
</dbReference>
<accession>A0A4Q0T0D8</accession>
<dbReference type="InterPro" id="IPR046532">
    <property type="entry name" value="DUF6597"/>
</dbReference>
<keyword evidence="3" id="KW-0804">Transcription</keyword>
<evidence type="ECO:0000313" key="5">
    <source>
        <dbReference type="EMBL" id="RXH56172.1"/>
    </source>
</evidence>
<name>A0A4Q0T0D8_9BACT</name>
<dbReference type="SMART" id="SM00342">
    <property type="entry name" value="HTH_ARAC"/>
    <property type="match status" value="1"/>
</dbReference>
<protein>
    <submittedName>
        <fullName evidence="5">Transcriptional regulator, AraC family</fullName>
    </submittedName>
</protein>
<dbReference type="Proteomes" id="UP000289437">
    <property type="component" value="Unassembled WGS sequence"/>
</dbReference>
<dbReference type="GO" id="GO:0003700">
    <property type="term" value="F:DNA-binding transcription factor activity"/>
    <property type="evidence" value="ECO:0007669"/>
    <property type="project" value="InterPro"/>
</dbReference>
<reference evidence="5 6" key="1">
    <citation type="submission" date="2018-11" db="EMBL/GenBank/DDBJ databases">
        <authorList>
            <person name="Mardanov A.V."/>
            <person name="Ravin N.V."/>
            <person name="Dedysh S.N."/>
        </authorList>
    </citation>
    <scope>NUCLEOTIDE SEQUENCE [LARGE SCALE GENOMIC DNA]</scope>
    <source>
        <strain evidence="5 6">AF10</strain>
    </source>
</reference>
<dbReference type="Pfam" id="PF12833">
    <property type="entry name" value="HTH_18"/>
    <property type="match status" value="1"/>
</dbReference>
<evidence type="ECO:0000259" key="4">
    <source>
        <dbReference type="PROSITE" id="PS01124"/>
    </source>
</evidence>
<gene>
    <name evidence="5" type="ORF">GRAN_3029</name>
</gene>
<proteinExistence type="predicted"/>
<keyword evidence="2" id="KW-0238">DNA-binding</keyword>
<comment type="caution">
    <text evidence="5">The sequence shown here is derived from an EMBL/GenBank/DDBJ whole genome shotgun (WGS) entry which is preliminary data.</text>
</comment>
<dbReference type="AlphaFoldDB" id="A0A4Q0T0D8"/>
<evidence type="ECO:0000313" key="6">
    <source>
        <dbReference type="Proteomes" id="UP000289437"/>
    </source>
</evidence>
<dbReference type="RefSeq" id="WP_128913684.1">
    <property type="nucleotide sequence ID" value="NZ_RDSM01000002.1"/>
</dbReference>
<dbReference type="InterPro" id="IPR018060">
    <property type="entry name" value="HTH_AraC"/>
</dbReference>
<dbReference type="GO" id="GO:0043565">
    <property type="term" value="F:sequence-specific DNA binding"/>
    <property type="evidence" value="ECO:0007669"/>
    <property type="project" value="InterPro"/>
</dbReference>
<dbReference type="OrthoDB" id="112252at2"/>
<evidence type="ECO:0000256" key="1">
    <source>
        <dbReference type="ARBA" id="ARBA00023015"/>
    </source>
</evidence>
<evidence type="ECO:0000256" key="3">
    <source>
        <dbReference type="ARBA" id="ARBA00023163"/>
    </source>
</evidence>
<feature type="domain" description="HTH araC/xylS-type" evidence="4">
    <location>
        <begin position="143"/>
        <end position="259"/>
    </location>
</feature>
<dbReference type="PANTHER" id="PTHR46796">
    <property type="entry name" value="HTH-TYPE TRANSCRIPTIONAL ACTIVATOR RHAS-RELATED"/>
    <property type="match status" value="1"/>
</dbReference>